<keyword evidence="6" id="KW-0472">Membrane</keyword>
<evidence type="ECO:0000313" key="8">
    <source>
        <dbReference type="EMBL" id="WFB38649.1"/>
    </source>
</evidence>
<feature type="region of interest" description="Disordered" evidence="5">
    <location>
        <begin position="1"/>
        <end position="45"/>
    </location>
</feature>
<keyword evidence="2" id="KW-0964">Secreted</keyword>
<evidence type="ECO:0000259" key="7">
    <source>
        <dbReference type="PROSITE" id="PS50847"/>
    </source>
</evidence>
<evidence type="ECO:0000256" key="1">
    <source>
        <dbReference type="ARBA" id="ARBA00022512"/>
    </source>
</evidence>
<keyword evidence="6" id="KW-1133">Transmembrane helix</keyword>
<feature type="domain" description="Gram-positive cocci surface proteins LPxTG" evidence="7">
    <location>
        <begin position="35"/>
        <end position="73"/>
    </location>
</feature>
<dbReference type="EMBL" id="CP120687">
    <property type="protein sequence ID" value="WFB38649.1"/>
    <property type="molecule type" value="Genomic_DNA"/>
</dbReference>
<keyword evidence="3" id="KW-0732">Signal</keyword>
<keyword evidence="6" id="KW-0812">Transmembrane</keyword>
<evidence type="ECO:0000256" key="4">
    <source>
        <dbReference type="ARBA" id="ARBA00023088"/>
    </source>
</evidence>
<evidence type="ECO:0000256" key="2">
    <source>
        <dbReference type="ARBA" id="ARBA00022525"/>
    </source>
</evidence>
<keyword evidence="1" id="KW-0134">Cell wall</keyword>
<keyword evidence="9" id="KW-1185">Reference proteome</keyword>
<name>A0ABY8DNU1_9LACO</name>
<feature type="compositionally biased region" description="Polar residues" evidence="5">
    <location>
        <begin position="35"/>
        <end position="45"/>
    </location>
</feature>
<dbReference type="NCBIfam" id="TIGR01167">
    <property type="entry name" value="LPXTG_anchor"/>
    <property type="match status" value="1"/>
</dbReference>
<accession>A0ABY8DNU1</accession>
<dbReference type="Pfam" id="PF00746">
    <property type="entry name" value="Gram_pos_anchor"/>
    <property type="match status" value="1"/>
</dbReference>
<feature type="compositionally biased region" description="Low complexity" evidence="5">
    <location>
        <begin position="1"/>
        <end position="25"/>
    </location>
</feature>
<dbReference type="InterPro" id="IPR019931">
    <property type="entry name" value="LPXTG_anchor"/>
</dbReference>
<evidence type="ECO:0000256" key="3">
    <source>
        <dbReference type="ARBA" id="ARBA00022729"/>
    </source>
</evidence>
<gene>
    <name evidence="8" type="ORF">LHUE1_002186</name>
</gene>
<keyword evidence="4" id="KW-0572">Peptidoglycan-anchor</keyword>
<dbReference type="RefSeq" id="WP_049172283.1">
    <property type="nucleotide sequence ID" value="NZ_CP120687.1"/>
</dbReference>
<dbReference type="Proteomes" id="UP001220228">
    <property type="component" value="Chromosome"/>
</dbReference>
<reference evidence="8 9" key="1">
    <citation type="submission" date="2023-03" db="EMBL/GenBank/DDBJ databases">
        <authorList>
            <person name="Ruckert-Reed C."/>
        </authorList>
    </citation>
    <scope>NUCLEOTIDE SEQUENCE [LARGE SCALE GENOMIC DNA]</scope>
    <source>
        <strain evidence="8 9">DSM 115425</strain>
    </source>
</reference>
<proteinExistence type="predicted"/>
<evidence type="ECO:0000256" key="6">
    <source>
        <dbReference type="SAM" id="Phobius"/>
    </source>
</evidence>
<protein>
    <submittedName>
        <fullName evidence="8">LPXTG cell wall anchor domain-containing protein</fullName>
    </submittedName>
</protein>
<sequence>MSSSANTSTSGSLSTSGSMSTSVSGAYNPSMHKQLPQTSDDAGSSSVASIGMLLLTLTALMALKKKKRHDGAR</sequence>
<feature type="transmembrane region" description="Helical" evidence="6">
    <location>
        <begin position="42"/>
        <end position="63"/>
    </location>
</feature>
<organism evidence="8 9">
    <name type="scientific">Lacticaseibacillus huelsenbergensis</name>
    <dbReference type="NCBI Taxonomy" id="3035291"/>
    <lineage>
        <taxon>Bacteria</taxon>
        <taxon>Bacillati</taxon>
        <taxon>Bacillota</taxon>
        <taxon>Bacilli</taxon>
        <taxon>Lactobacillales</taxon>
        <taxon>Lactobacillaceae</taxon>
        <taxon>Lacticaseibacillus</taxon>
    </lineage>
</organism>
<evidence type="ECO:0000256" key="5">
    <source>
        <dbReference type="SAM" id="MobiDB-lite"/>
    </source>
</evidence>
<dbReference type="PROSITE" id="PS50847">
    <property type="entry name" value="GRAM_POS_ANCHORING"/>
    <property type="match status" value="1"/>
</dbReference>
<evidence type="ECO:0000313" key="9">
    <source>
        <dbReference type="Proteomes" id="UP001220228"/>
    </source>
</evidence>